<gene>
    <name evidence="1" type="ORF">D805_0917</name>
</gene>
<dbReference type="KEGG" id="btp:D805_0917"/>
<evidence type="ECO:0000313" key="1">
    <source>
        <dbReference type="EMBL" id="AGH41184.1"/>
    </source>
</evidence>
<dbReference type="HOGENOM" id="CLU_2599004_0_0_11"/>
<reference evidence="1 2" key="1">
    <citation type="journal article" date="2013" name="Genome Announc.">
        <title>Complete Genome Sequence of the Probiotic Bifidobacterium thermophilum Strain RBL67.</title>
        <authorList>
            <person name="Jans C."/>
            <person name="Lacroix C."/>
            <person name="Follador R."/>
            <person name="Stevens M.J."/>
        </authorList>
    </citation>
    <scope>NUCLEOTIDE SEQUENCE [LARGE SCALE GENOMIC DNA]</scope>
    <source>
        <strain evidence="1 2">RBL67</strain>
    </source>
</reference>
<proteinExistence type="predicted"/>
<evidence type="ECO:0000313" key="2">
    <source>
        <dbReference type="Proteomes" id="UP000011835"/>
    </source>
</evidence>
<dbReference type="Proteomes" id="UP000011835">
    <property type="component" value="Chromosome"/>
</dbReference>
<dbReference type="EMBL" id="CP004346">
    <property type="protein sequence ID" value="AGH41184.1"/>
    <property type="molecule type" value="Genomic_DNA"/>
</dbReference>
<dbReference type="RefSeq" id="WP_015450442.1">
    <property type="nucleotide sequence ID" value="NC_020546.1"/>
</dbReference>
<dbReference type="AlphaFoldDB" id="M4RG68"/>
<evidence type="ECO:0008006" key="3">
    <source>
        <dbReference type="Google" id="ProtNLM"/>
    </source>
</evidence>
<sequence>MSAALDMQAYFRYPHSHWQRGTTEEHLDAIAMEPNDRPRKTLDHMKPNEKILELTDDTATSTPTNTINTNCQQRCCDDH</sequence>
<dbReference type="PATRIC" id="fig|1254439.12.peg.910"/>
<keyword evidence="2" id="KW-1185">Reference proteome</keyword>
<organism evidence="1 2">
    <name type="scientific">Bifidobacterium thermophilum RBL67</name>
    <dbReference type="NCBI Taxonomy" id="1254439"/>
    <lineage>
        <taxon>Bacteria</taxon>
        <taxon>Bacillati</taxon>
        <taxon>Actinomycetota</taxon>
        <taxon>Actinomycetes</taxon>
        <taxon>Bifidobacteriales</taxon>
        <taxon>Bifidobacteriaceae</taxon>
        <taxon>Bifidobacterium</taxon>
    </lineage>
</organism>
<name>M4RG68_9BIFI</name>
<accession>M4RG68</accession>
<protein>
    <recommendedName>
        <fullName evidence="3">Transposase</fullName>
    </recommendedName>
</protein>